<dbReference type="InterPro" id="IPR036390">
    <property type="entry name" value="WH_DNA-bd_sf"/>
</dbReference>
<dbReference type="PRINTS" id="PR00035">
    <property type="entry name" value="HTHGNTR"/>
</dbReference>
<comment type="caution">
    <text evidence="8">The sequence shown here is derived from an EMBL/GenBank/DDBJ whole genome shotgun (WGS) entry which is preliminary data.</text>
</comment>
<dbReference type="GO" id="GO:0055052">
    <property type="term" value="C:ATP-binding cassette (ABC) transporter complex, substrate-binding subunit-containing"/>
    <property type="evidence" value="ECO:0007669"/>
    <property type="project" value="TreeGrafter"/>
</dbReference>
<evidence type="ECO:0000313" key="9">
    <source>
        <dbReference type="Proteomes" id="UP000307943"/>
    </source>
</evidence>
<dbReference type="Pfam" id="PF00392">
    <property type="entry name" value="GntR"/>
    <property type="match status" value="1"/>
</dbReference>
<dbReference type="GO" id="GO:0003700">
    <property type="term" value="F:DNA-binding transcription factor activity"/>
    <property type="evidence" value="ECO:0007669"/>
    <property type="project" value="InterPro"/>
</dbReference>
<protein>
    <submittedName>
        <fullName evidence="8">Extracellular solute-binding protein</fullName>
    </submittedName>
</protein>
<evidence type="ECO:0000256" key="2">
    <source>
        <dbReference type="ARBA" id="ARBA00022448"/>
    </source>
</evidence>
<name>A0A5C4T061_9BACL</name>
<evidence type="ECO:0000256" key="4">
    <source>
        <dbReference type="ARBA" id="ARBA00023015"/>
    </source>
</evidence>
<dbReference type="SUPFAM" id="SSF53850">
    <property type="entry name" value="Periplasmic binding protein-like II"/>
    <property type="match status" value="1"/>
</dbReference>
<sequence length="475" mass="54084">MFAINKRVSSKDKLDAVLQELREQIRNGSIRPGEFLVSEAHLAKQYHLSKTTLRKVLADLEREGLIEKIPCIGNRVREIPAGRRSLKFYCYDVCYELPVYRRMIRTFQDSHPDVEIELIPLPNANYVQQVLDKIETGEQADLVLLSDDHFNYLEDTGKTDLLCRASSANDIYPKLLHMFSAKGELRAVPVVFSPIVYCCNSSIVPDSESLRLDSWNDLLRLSKELTKSDADGIKQQYGLAFTASPRRWLMFMHQNGGSFFGENGRPAFAEPAAVEAIQFFESLIHSNLISPYMQGDFRADRFLFENSKVALLLSSYFFMNELHSLPFKWDVLPFMPSDKQKSTLLIGSGIAVPARSEHRETALEFAEHMASESSQSYLKMNACSIPANRSVAENRSLVNHSIHPKHYHSFIDLLPYAVPIKDLGVGYRLLSEIGLEMLYVWMKLDTAADTCRRVQEKLLRPVYEQSLAATQNRMG</sequence>
<dbReference type="SMART" id="SM00345">
    <property type="entry name" value="HTH_GNTR"/>
    <property type="match status" value="1"/>
</dbReference>
<dbReference type="PANTHER" id="PTHR30061">
    <property type="entry name" value="MALTOSE-BINDING PERIPLASMIC PROTEIN"/>
    <property type="match status" value="1"/>
</dbReference>
<keyword evidence="3" id="KW-0732">Signal</keyword>
<dbReference type="GO" id="GO:0042956">
    <property type="term" value="P:maltodextrin transmembrane transport"/>
    <property type="evidence" value="ECO:0007669"/>
    <property type="project" value="TreeGrafter"/>
</dbReference>
<keyword evidence="6" id="KW-0804">Transcription</keyword>
<feature type="domain" description="HTH gntR-type" evidence="7">
    <location>
        <begin position="11"/>
        <end position="79"/>
    </location>
</feature>
<organism evidence="8 9">
    <name type="scientific">Paenibacillus hemerocallicola</name>
    <dbReference type="NCBI Taxonomy" id="1172614"/>
    <lineage>
        <taxon>Bacteria</taxon>
        <taxon>Bacillati</taxon>
        <taxon>Bacillota</taxon>
        <taxon>Bacilli</taxon>
        <taxon>Bacillales</taxon>
        <taxon>Paenibacillaceae</taxon>
        <taxon>Paenibacillus</taxon>
    </lineage>
</organism>
<gene>
    <name evidence="8" type="ORF">FE784_30790</name>
</gene>
<keyword evidence="9" id="KW-1185">Reference proteome</keyword>
<dbReference type="RefSeq" id="WP_139606100.1">
    <property type="nucleotide sequence ID" value="NZ_VDCQ01000059.1"/>
</dbReference>
<keyword evidence="4" id="KW-0805">Transcription regulation</keyword>
<evidence type="ECO:0000256" key="6">
    <source>
        <dbReference type="ARBA" id="ARBA00023163"/>
    </source>
</evidence>
<evidence type="ECO:0000256" key="1">
    <source>
        <dbReference type="ARBA" id="ARBA00008520"/>
    </source>
</evidence>
<dbReference type="Proteomes" id="UP000307943">
    <property type="component" value="Unassembled WGS sequence"/>
</dbReference>
<evidence type="ECO:0000259" key="7">
    <source>
        <dbReference type="PROSITE" id="PS50949"/>
    </source>
</evidence>
<evidence type="ECO:0000313" key="8">
    <source>
        <dbReference type="EMBL" id="TNJ62452.1"/>
    </source>
</evidence>
<dbReference type="GO" id="GO:1901982">
    <property type="term" value="F:maltose binding"/>
    <property type="evidence" value="ECO:0007669"/>
    <property type="project" value="TreeGrafter"/>
</dbReference>
<dbReference type="Gene3D" id="1.10.10.10">
    <property type="entry name" value="Winged helix-like DNA-binding domain superfamily/Winged helix DNA-binding domain"/>
    <property type="match status" value="1"/>
</dbReference>
<dbReference type="SUPFAM" id="SSF46785">
    <property type="entry name" value="Winged helix' DNA-binding domain"/>
    <property type="match status" value="1"/>
</dbReference>
<reference evidence="8 9" key="1">
    <citation type="submission" date="2019-05" db="EMBL/GenBank/DDBJ databases">
        <title>We sequenced the genome of Paenibacillus hemerocallicola KCTC 33185 for further insight into its adaptation and study the phylogeny of Paenibacillus.</title>
        <authorList>
            <person name="Narsing Rao M.P."/>
        </authorList>
    </citation>
    <scope>NUCLEOTIDE SEQUENCE [LARGE SCALE GENOMIC DNA]</scope>
    <source>
        <strain evidence="8 9">KCTC 33185</strain>
    </source>
</reference>
<dbReference type="GO" id="GO:0015768">
    <property type="term" value="P:maltose transport"/>
    <property type="evidence" value="ECO:0007669"/>
    <property type="project" value="TreeGrafter"/>
</dbReference>
<accession>A0A5C4T061</accession>
<comment type="similarity">
    <text evidence="1">Belongs to the bacterial solute-binding protein 1 family.</text>
</comment>
<dbReference type="GO" id="GO:0003677">
    <property type="term" value="F:DNA binding"/>
    <property type="evidence" value="ECO:0007669"/>
    <property type="project" value="UniProtKB-KW"/>
</dbReference>
<dbReference type="CDD" id="cd07377">
    <property type="entry name" value="WHTH_GntR"/>
    <property type="match status" value="1"/>
</dbReference>
<keyword evidence="2" id="KW-0813">Transport</keyword>
<evidence type="ECO:0000256" key="3">
    <source>
        <dbReference type="ARBA" id="ARBA00022729"/>
    </source>
</evidence>
<dbReference type="EMBL" id="VDCQ01000059">
    <property type="protein sequence ID" value="TNJ62452.1"/>
    <property type="molecule type" value="Genomic_DNA"/>
</dbReference>
<dbReference type="InterPro" id="IPR006059">
    <property type="entry name" value="SBP"/>
</dbReference>
<evidence type="ECO:0000256" key="5">
    <source>
        <dbReference type="ARBA" id="ARBA00023125"/>
    </source>
</evidence>
<dbReference type="PROSITE" id="PS50949">
    <property type="entry name" value="HTH_GNTR"/>
    <property type="match status" value="1"/>
</dbReference>
<dbReference type="Gene3D" id="3.40.190.10">
    <property type="entry name" value="Periplasmic binding protein-like II"/>
    <property type="match status" value="1"/>
</dbReference>
<dbReference type="OrthoDB" id="2374506at2"/>
<dbReference type="InterPro" id="IPR036388">
    <property type="entry name" value="WH-like_DNA-bd_sf"/>
</dbReference>
<dbReference type="AlphaFoldDB" id="A0A5C4T061"/>
<dbReference type="Pfam" id="PF01547">
    <property type="entry name" value="SBP_bac_1"/>
    <property type="match status" value="1"/>
</dbReference>
<dbReference type="InterPro" id="IPR000524">
    <property type="entry name" value="Tscrpt_reg_HTH_GntR"/>
</dbReference>
<keyword evidence="5" id="KW-0238">DNA-binding</keyword>
<dbReference type="PANTHER" id="PTHR30061:SF50">
    <property type="entry name" value="MALTOSE_MALTODEXTRIN-BINDING PERIPLASMIC PROTEIN"/>
    <property type="match status" value="1"/>
</dbReference>
<proteinExistence type="inferred from homology"/>